<evidence type="ECO:0000313" key="2">
    <source>
        <dbReference type="EMBL" id="KAK7743800.1"/>
    </source>
</evidence>
<comment type="caution">
    <text evidence="2">The sequence shown here is derived from an EMBL/GenBank/DDBJ whole genome shotgun (WGS) entry which is preliminary data.</text>
</comment>
<feature type="region of interest" description="Disordered" evidence="1">
    <location>
        <begin position="170"/>
        <end position="190"/>
    </location>
</feature>
<gene>
    <name evidence="2" type="ORF">SLS53_003819</name>
</gene>
<evidence type="ECO:0000313" key="3">
    <source>
        <dbReference type="Proteomes" id="UP001320245"/>
    </source>
</evidence>
<protein>
    <submittedName>
        <fullName evidence="2">Uncharacterized protein</fullName>
    </submittedName>
</protein>
<dbReference type="AlphaFoldDB" id="A0AAN9UCF6"/>
<keyword evidence="3" id="KW-1185">Reference proteome</keyword>
<accession>A0AAN9UCF6</accession>
<name>A0AAN9UCF6_9PEZI</name>
<proteinExistence type="predicted"/>
<sequence length="396" mass="45340">MVDAYELVYLPDGKTIDASKEAGVENLAMLRMRIVGNKYFVDLIAENGTKDARIKRVAQLLQKVSRHETDFCNSCDEAFEICAKDPRLYRGPHFQLSQLKDSMDRAGDFMYEYSKRILLYLELLRTTGSTMDDSARIAIQTSITTQKELLYAARWSVIKEMALDVRPPPGPASLPYGHPEGVANPEEQDGLPFLDGKPVPQLELSMTTDRSRPINWRYDPGFKVPGSQHCKFLRFPGPYFAPVHDPQEPYDRFFLPEATTQILYYFVRKYDQVLQNFATTGRLPQPENDEEATKLLEQQKKVTFGSILAEMSGEKYDLLSIVDKFAHQESVENSTEPYIYCRPGTMTRQVNFGDGTGQFKIEDWNRAWKVAITGEHPHVKTIDEGMCVVFDRVMWD</sequence>
<evidence type="ECO:0000256" key="1">
    <source>
        <dbReference type="SAM" id="MobiDB-lite"/>
    </source>
</evidence>
<dbReference type="EMBL" id="JAJSPL020000012">
    <property type="protein sequence ID" value="KAK7743800.1"/>
    <property type="molecule type" value="Genomic_DNA"/>
</dbReference>
<reference evidence="2 3" key="1">
    <citation type="journal article" date="2023" name="PLoS ONE">
        <title>Cytospora paraplurivora sp. nov. isolated from orchards with fruit tree decline syndrome in Ontario, Canada.</title>
        <authorList>
            <person name="Ilyukhin E."/>
            <person name="Nguyen H.D.T."/>
            <person name="Castle A.J."/>
            <person name="Ellouze W."/>
        </authorList>
    </citation>
    <scope>NUCLEOTIDE SEQUENCE [LARGE SCALE GENOMIC DNA]</scope>
    <source>
        <strain evidence="2 3">FDS-564</strain>
    </source>
</reference>
<dbReference type="Proteomes" id="UP001320245">
    <property type="component" value="Unassembled WGS sequence"/>
</dbReference>
<organism evidence="2 3">
    <name type="scientific">Cytospora paraplurivora</name>
    <dbReference type="NCBI Taxonomy" id="2898453"/>
    <lineage>
        <taxon>Eukaryota</taxon>
        <taxon>Fungi</taxon>
        <taxon>Dikarya</taxon>
        <taxon>Ascomycota</taxon>
        <taxon>Pezizomycotina</taxon>
        <taxon>Sordariomycetes</taxon>
        <taxon>Sordariomycetidae</taxon>
        <taxon>Diaporthales</taxon>
        <taxon>Cytosporaceae</taxon>
        <taxon>Cytospora</taxon>
    </lineage>
</organism>